<protein>
    <submittedName>
        <fullName evidence="1">Uncharacterized protein</fullName>
    </submittedName>
</protein>
<proteinExistence type="predicted"/>
<organism evidence="1 2">
    <name type="scientific">Chryseobacterium potabilaquae</name>
    <dbReference type="NCBI Taxonomy" id="2675057"/>
    <lineage>
        <taxon>Bacteria</taxon>
        <taxon>Pseudomonadati</taxon>
        <taxon>Bacteroidota</taxon>
        <taxon>Flavobacteriia</taxon>
        <taxon>Flavobacteriales</taxon>
        <taxon>Weeksellaceae</taxon>
        <taxon>Chryseobacterium group</taxon>
        <taxon>Chryseobacterium</taxon>
    </lineage>
</organism>
<keyword evidence="2" id="KW-1185">Reference proteome</keyword>
<gene>
    <name evidence="1" type="ORF">CHRY9293_03170</name>
</gene>
<dbReference type="EMBL" id="CACVBR010000040">
    <property type="protein sequence ID" value="CAA7197115.1"/>
    <property type="molecule type" value="Genomic_DNA"/>
</dbReference>
<accession>A0A6N4XEN4</accession>
<name>A0A6N4XEN4_9FLAO</name>
<reference evidence="1 2" key="1">
    <citation type="submission" date="2020-01" db="EMBL/GenBank/DDBJ databases">
        <authorList>
            <person name="Rodrigo-Torres L."/>
            <person name="Arahal R. D."/>
            <person name="Lucena T."/>
        </authorList>
    </citation>
    <scope>NUCLEOTIDE SEQUENCE [LARGE SCALE GENOMIC DNA]</scope>
    <source>
        <strain evidence="1 2">CECT 9293</strain>
    </source>
</reference>
<dbReference type="AlphaFoldDB" id="A0A6N4XEN4"/>
<dbReference type="Proteomes" id="UP000445144">
    <property type="component" value="Unassembled WGS sequence"/>
</dbReference>
<evidence type="ECO:0000313" key="1">
    <source>
        <dbReference type="EMBL" id="CAA7197115.1"/>
    </source>
</evidence>
<evidence type="ECO:0000313" key="2">
    <source>
        <dbReference type="Proteomes" id="UP000445144"/>
    </source>
</evidence>
<sequence length="279" mass="32494">MTMPKLITLLCSLCFTLYFTQSSKKKELLAAEIMMEDGSTKTGFLKDFVQPIILGYGLMPGPISIEKKLNLDTKEFKLQKNKDSDYEILNIGNIKSIIIYDDPENEEEKMRYDKAKLKTVNSNYEIIDLNKTVMLPLLKGGKINLYGFFIGNTPEHVTSSSLFIPYLKKNDDEYAYIPLDINRINILNLGSIKGKYKKAFEEVTKDCPVFQKELEHYMNHLNDKKNRKELYTVKEEKRKDAQKTIKNKEMLEYILQKIETDFHLAQYTEIMNTYSNICP</sequence>